<sequence>MKKLFQTSFSLILLVIISLVFYYQRYDHNFVAVKRHTNNLTFPYPLNTINFNETSSSSSPIHSSANAKPTDIGISTEACNDVIKKYNISMNSFVLGLSYWEQLTMATTNLCSLTAFSRHWHARTVEPFTRNAEMWGLPSTAHYPVFHGMPPIYKGGPAKPLDSLFNMTLFNSHMLCSQYNIPPLADFEEFMLNANRSIRLLHFNFNAYGKQIPTAKEFSDDNHYINCLGHSYFKDFSSRLLSYLNAEASERSLPSFTVDAACCVNHRHLTTPEEMASKCGFQDLESLTVVIPIWRGYSELPTKKFRLVVPEDSPVLHRPVSSDISYPLNNGLLSNVTAYSHEISEGKDFIGVHIRTAKLGMLDYVSRKKLSTKCFDMTWELISKLQKEFPELPIKYFVDFGTYGSHSSEIGLGKRVSKRQFARRKINHIHYDPEKHGGWTDQGFVALVEQSAISNAKVLVMVGGGSFQDQILTRFKDRGTGKSGYAICWTKDSLFVKKVV</sequence>
<feature type="transmembrane region" description="Helical" evidence="1">
    <location>
        <begin position="7"/>
        <end position="24"/>
    </location>
</feature>
<protein>
    <submittedName>
        <fullName evidence="2">Uncharacterized protein</fullName>
    </submittedName>
</protein>
<evidence type="ECO:0000256" key="1">
    <source>
        <dbReference type="SAM" id="Phobius"/>
    </source>
</evidence>
<accession>A0A1X7U8R2</accession>
<proteinExistence type="predicted"/>
<evidence type="ECO:0000313" key="2">
    <source>
        <dbReference type="EnsemblMetazoa" id="Aqu2.1.23846_001"/>
    </source>
</evidence>
<reference evidence="2" key="1">
    <citation type="submission" date="2017-05" db="UniProtKB">
        <authorList>
            <consortium name="EnsemblMetazoa"/>
        </authorList>
    </citation>
    <scope>IDENTIFICATION</scope>
</reference>
<dbReference type="AlphaFoldDB" id="A0A1X7U8R2"/>
<keyword evidence="1" id="KW-0472">Membrane</keyword>
<dbReference type="eggNOG" id="ENOG502SPMX">
    <property type="taxonomic scope" value="Eukaryota"/>
</dbReference>
<organism evidence="2">
    <name type="scientific">Amphimedon queenslandica</name>
    <name type="common">Sponge</name>
    <dbReference type="NCBI Taxonomy" id="400682"/>
    <lineage>
        <taxon>Eukaryota</taxon>
        <taxon>Metazoa</taxon>
        <taxon>Porifera</taxon>
        <taxon>Demospongiae</taxon>
        <taxon>Heteroscleromorpha</taxon>
        <taxon>Haplosclerida</taxon>
        <taxon>Niphatidae</taxon>
        <taxon>Amphimedon</taxon>
    </lineage>
</organism>
<name>A0A1X7U8R2_AMPQE</name>
<dbReference type="InParanoid" id="A0A1X7U8R2"/>
<keyword evidence="1" id="KW-0812">Transmembrane</keyword>
<keyword evidence="1" id="KW-1133">Transmembrane helix</keyword>
<dbReference type="EnsemblMetazoa" id="Aqu2.1.23846_001">
    <property type="protein sequence ID" value="Aqu2.1.23846_001"/>
    <property type="gene ID" value="Aqu2.1.23846"/>
</dbReference>